<protein>
    <submittedName>
        <fullName evidence="2">Helix-turn-helix domain-containing protein</fullName>
    </submittedName>
</protein>
<dbReference type="Gene3D" id="1.10.10.10">
    <property type="entry name" value="Winged helix-like DNA-binding domain superfamily/Winged helix DNA-binding domain"/>
    <property type="match status" value="1"/>
</dbReference>
<dbReference type="InterPro" id="IPR001845">
    <property type="entry name" value="HTH_ArsR_DNA-bd_dom"/>
</dbReference>
<reference evidence="2 3" key="1">
    <citation type="submission" date="2023-08" db="EMBL/GenBank/DDBJ databases">
        <title>Phytohabitans sansha sp. nov., isolated from marine sediment.</title>
        <authorList>
            <person name="Zhao Y."/>
            <person name="Yi K."/>
        </authorList>
    </citation>
    <scope>NUCLEOTIDE SEQUENCE [LARGE SCALE GENOMIC DNA]</scope>
    <source>
        <strain evidence="2 3">ZYX-F-186</strain>
    </source>
</reference>
<dbReference type="EMBL" id="JAVHUY010000029">
    <property type="protein sequence ID" value="MDQ7908303.1"/>
    <property type="molecule type" value="Genomic_DNA"/>
</dbReference>
<dbReference type="Proteomes" id="UP001230908">
    <property type="component" value="Unassembled WGS sequence"/>
</dbReference>
<accession>A0ABU0ZMX0</accession>
<proteinExistence type="predicted"/>
<dbReference type="InterPro" id="IPR036390">
    <property type="entry name" value="WH_DNA-bd_sf"/>
</dbReference>
<dbReference type="SUPFAM" id="SSF46785">
    <property type="entry name" value="Winged helix' DNA-binding domain"/>
    <property type="match status" value="1"/>
</dbReference>
<evidence type="ECO:0000259" key="1">
    <source>
        <dbReference type="SMART" id="SM00418"/>
    </source>
</evidence>
<dbReference type="InterPro" id="IPR036388">
    <property type="entry name" value="WH-like_DNA-bd_sf"/>
</dbReference>
<evidence type="ECO:0000313" key="3">
    <source>
        <dbReference type="Proteomes" id="UP001230908"/>
    </source>
</evidence>
<gene>
    <name evidence="2" type="ORF">RB614_27630</name>
</gene>
<keyword evidence="3" id="KW-1185">Reference proteome</keyword>
<organism evidence="2 3">
    <name type="scientific">Phytohabitans maris</name>
    <dbReference type="NCBI Taxonomy" id="3071409"/>
    <lineage>
        <taxon>Bacteria</taxon>
        <taxon>Bacillati</taxon>
        <taxon>Actinomycetota</taxon>
        <taxon>Actinomycetes</taxon>
        <taxon>Micromonosporales</taxon>
        <taxon>Micromonosporaceae</taxon>
    </lineage>
</organism>
<sequence>MGTGPSGETIDTPRHRALGSASRVTILRLVGTADAGLTAGDVAERTGLHFSTVRAHLDRLVEAGLLVKARASGGTPGRPAWRYRAAAAEPAPAPYRTLAAALLAHLATAGGGRPAAVAAGRAWGNQLAAGEAGAAGPVETAVAVLDRLGFDPRREPGTAEGEVEVHLRTCPFLELVGQQPDVMCALHAGMISGVLRRAGAPDGEAVLEPFAAPNACVARLRGPDPSAGAGSR</sequence>
<dbReference type="Pfam" id="PF09339">
    <property type="entry name" value="HTH_IclR"/>
    <property type="match status" value="1"/>
</dbReference>
<dbReference type="InterPro" id="IPR005471">
    <property type="entry name" value="Tscrpt_reg_IclR_N"/>
</dbReference>
<dbReference type="CDD" id="cd00090">
    <property type="entry name" value="HTH_ARSR"/>
    <property type="match status" value="1"/>
</dbReference>
<feature type="domain" description="HTH arsR-type" evidence="1">
    <location>
        <begin position="13"/>
        <end position="100"/>
    </location>
</feature>
<dbReference type="SMART" id="SM00418">
    <property type="entry name" value="HTH_ARSR"/>
    <property type="match status" value="1"/>
</dbReference>
<name>A0ABU0ZMX0_9ACTN</name>
<evidence type="ECO:0000313" key="2">
    <source>
        <dbReference type="EMBL" id="MDQ7908303.1"/>
    </source>
</evidence>
<dbReference type="RefSeq" id="WP_308715622.1">
    <property type="nucleotide sequence ID" value="NZ_JAVHUY010000029.1"/>
</dbReference>
<comment type="caution">
    <text evidence="2">The sequence shown here is derived from an EMBL/GenBank/DDBJ whole genome shotgun (WGS) entry which is preliminary data.</text>
</comment>
<dbReference type="InterPro" id="IPR011991">
    <property type="entry name" value="ArsR-like_HTH"/>
</dbReference>